<dbReference type="Pfam" id="PF10551">
    <property type="entry name" value="MULE"/>
    <property type="match status" value="1"/>
</dbReference>
<dbReference type="Gene3D" id="3.30.420.10">
    <property type="entry name" value="Ribonuclease H-like superfamily/Ribonuclease H"/>
    <property type="match status" value="1"/>
</dbReference>
<dbReference type="GO" id="GO:0008270">
    <property type="term" value="F:zinc ion binding"/>
    <property type="evidence" value="ECO:0007669"/>
    <property type="project" value="UniProtKB-UniRule"/>
</dbReference>
<dbReference type="EMBL" id="CM000130">
    <property type="protein sequence ID" value="EEC78969.1"/>
    <property type="molecule type" value="Genomic_DNA"/>
</dbReference>
<dbReference type="InterPro" id="IPR036397">
    <property type="entry name" value="RNaseH_sf"/>
</dbReference>
<reference evidence="9 10" key="1">
    <citation type="journal article" date="2005" name="PLoS Biol.">
        <title>The genomes of Oryza sativa: a history of duplications.</title>
        <authorList>
            <person name="Yu J."/>
            <person name="Wang J."/>
            <person name="Lin W."/>
            <person name="Li S."/>
            <person name="Li H."/>
            <person name="Zhou J."/>
            <person name="Ni P."/>
            <person name="Dong W."/>
            <person name="Hu S."/>
            <person name="Zeng C."/>
            <person name="Zhang J."/>
            <person name="Zhang Y."/>
            <person name="Li R."/>
            <person name="Xu Z."/>
            <person name="Li S."/>
            <person name="Li X."/>
            <person name="Zheng H."/>
            <person name="Cong L."/>
            <person name="Lin L."/>
            <person name="Yin J."/>
            <person name="Geng J."/>
            <person name="Li G."/>
            <person name="Shi J."/>
            <person name="Liu J."/>
            <person name="Lv H."/>
            <person name="Li J."/>
            <person name="Wang J."/>
            <person name="Deng Y."/>
            <person name="Ran L."/>
            <person name="Shi X."/>
            <person name="Wang X."/>
            <person name="Wu Q."/>
            <person name="Li C."/>
            <person name="Ren X."/>
            <person name="Wang J."/>
            <person name="Wang X."/>
            <person name="Li D."/>
            <person name="Liu D."/>
            <person name="Zhang X."/>
            <person name="Ji Z."/>
            <person name="Zhao W."/>
            <person name="Sun Y."/>
            <person name="Zhang Z."/>
            <person name="Bao J."/>
            <person name="Han Y."/>
            <person name="Dong L."/>
            <person name="Ji J."/>
            <person name="Chen P."/>
            <person name="Wu S."/>
            <person name="Liu J."/>
            <person name="Xiao Y."/>
            <person name="Bu D."/>
            <person name="Tan J."/>
            <person name="Yang L."/>
            <person name="Ye C."/>
            <person name="Zhang J."/>
            <person name="Xu J."/>
            <person name="Zhou Y."/>
            <person name="Yu Y."/>
            <person name="Zhang B."/>
            <person name="Zhuang S."/>
            <person name="Wei H."/>
            <person name="Liu B."/>
            <person name="Lei M."/>
            <person name="Yu H."/>
            <person name="Li Y."/>
            <person name="Xu H."/>
            <person name="Wei S."/>
            <person name="He X."/>
            <person name="Fang L."/>
            <person name="Zhang Z."/>
            <person name="Zhang Y."/>
            <person name="Huang X."/>
            <person name="Su Z."/>
            <person name="Tong W."/>
            <person name="Li J."/>
            <person name="Tong Z."/>
            <person name="Li S."/>
            <person name="Ye J."/>
            <person name="Wang L."/>
            <person name="Fang L."/>
            <person name="Lei T."/>
            <person name="Chen C."/>
            <person name="Chen H."/>
            <person name="Xu Z."/>
            <person name="Li H."/>
            <person name="Huang H."/>
            <person name="Zhang F."/>
            <person name="Xu H."/>
            <person name="Li N."/>
            <person name="Zhao C."/>
            <person name="Li S."/>
            <person name="Dong L."/>
            <person name="Huang Y."/>
            <person name="Li L."/>
            <person name="Xi Y."/>
            <person name="Qi Q."/>
            <person name="Li W."/>
            <person name="Zhang B."/>
            <person name="Hu W."/>
            <person name="Zhang Y."/>
            <person name="Tian X."/>
            <person name="Jiao Y."/>
            <person name="Liang X."/>
            <person name="Jin J."/>
            <person name="Gao L."/>
            <person name="Zheng W."/>
            <person name="Hao B."/>
            <person name="Liu S."/>
            <person name="Wang W."/>
            <person name="Yuan L."/>
            <person name="Cao M."/>
            <person name="McDermott J."/>
            <person name="Samudrala R."/>
            <person name="Wang J."/>
            <person name="Wong G.K."/>
            <person name="Yang H."/>
        </authorList>
    </citation>
    <scope>NUCLEOTIDE SEQUENCE [LARGE SCALE GENOMIC DNA]</scope>
    <source>
        <strain evidence="10">cv. 93-11</strain>
    </source>
</reference>
<dbReference type="HOGENOM" id="CLU_008459_7_2_1"/>
<evidence type="ECO:0000256" key="5">
    <source>
        <dbReference type="PROSITE-ProRule" id="PRU00325"/>
    </source>
</evidence>
<dbReference type="PROSITE" id="PS50966">
    <property type="entry name" value="ZF_SWIM"/>
    <property type="match status" value="1"/>
</dbReference>
<feature type="domain" description="SWIM-type" evidence="8">
    <location>
        <begin position="681"/>
        <end position="717"/>
    </location>
</feature>
<feature type="compositionally biased region" description="Polar residues" evidence="7">
    <location>
        <begin position="1"/>
        <end position="23"/>
    </location>
</feature>
<dbReference type="GO" id="GO:0005634">
    <property type="term" value="C:nucleus"/>
    <property type="evidence" value="ECO:0007669"/>
    <property type="project" value="UniProtKB-SubCell"/>
</dbReference>
<keyword evidence="4 6" id="KW-0862">Zinc</keyword>
<evidence type="ECO:0000256" key="7">
    <source>
        <dbReference type="SAM" id="MobiDB-lite"/>
    </source>
</evidence>
<comment type="similarity">
    <text evidence="1 6">Belongs to the FHY3/FAR1 family.</text>
</comment>
<dbReference type="Gramene" id="BGIOSGA018311-TA">
    <property type="protein sequence ID" value="BGIOSGA018311-PA"/>
    <property type="gene ID" value="BGIOSGA018311"/>
</dbReference>
<dbReference type="InterPro" id="IPR007527">
    <property type="entry name" value="Znf_SWIM"/>
</dbReference>
<feature type="region of interest" description="Disordered" evidence="7">
    <location>
        <begin position="1"/>
        <end position="25"/>
    </location>
</feature>
<evidence type="ECO:0000256" key="3">
    <source>
        <dbReference type="ARBA" id="ARBA00022771"/>
    </source>
</evidence>
<evidence type="ECO:0000259" key="8">
    <source>
        <dbReference type="PROSITE" id="PS50966"/>
    </source>
</evidence>
<keyword evidence="3 5" id="KW-0863">Zinc-finger</keyword>
<proteinExistence type="inferred from homology"/>
<keyword evidence="10" id="KW-1185">Reference proteome</keyword>
<evidence type="ECO:0000256" key="4">
    <source>
        <dbReference type="ARBA" id="ARBA00022833"/>
    </source>
</evidence>
<dbReference type="PANTHER" id="PTHR31669:SF295">
    <property type="entry name" value="PROTEIN FAR1-RELATED SEQUENCE"/>
    <property type="match status" value="1"/>
</dbReference>
<dbReference type="InterPro" id="IPR004330">
    <property type="entry name" value="FAR1_DNA_bnd_dom"/>
</dbReference>
<evidence type="ECO:0000256" key="1">
    <source>
        <dbReference type="ARBA" id="ARBA00005889"/>
    </source>
</evidence>
<evidence type="ECO:0000256" key="6">
    <source>
        <dbReference type="RuleBase" id="RU367018"/>
    </source>
</evidence>
<gene>
    <name evidence="9" type="ORF">OsI_19442</name>
</gene>
<accession>B8AWK8</accession>
<dbReference type="InterPro" id="IPR018289">
    <property type="entry name" value="MULE_transposase_dom"/>
</dbReference>
<dbReference type="Proteomes" id="UP000007015">
    <property type="component" value="Chromosome 5"/>
</dbReference>
<organism evidence="9 10">
    <name type="scientific">Oryza sativa subsp. indica</name>
    <name type="common">Rice</name>
    <dbReference type="NCBI Taxonomy" id="39946"/>
    <lineage>
        <taxon>Eukaryota</taxon>
        <taxon>Viridiplantae</taxon>
        <taxon>Streptophyta</taxon>
        <taxon>Embryophyta</taxon>
        <taxon>Tracheophyta</taxon>
        <taxon>Spermatophyta</taxon>
        <taxon>Magnoliopsida</taxon>
        <taxon>Liliopsida</taxon>
        <taxon>Poales</taxon>
        <taxon>Poaceae</taxon>
        <taxon>BOP clade</taxon>
        <taxon>Oryzoideae</taxon>
        <taxon>Oryzeae</taxon>
        <taxon>Oryzinae</taxon>
        <taxon>Oryza</taxon>
        <taxon>Oryza sativa</taxon>
    </lineage>
</organism>
<dbReference type="GO" id="GO:0006355">
    <property type="term" value="P:regulation of DNA-templated transcription"/>
    <property type="evidence" value="ECO:0007669"/>
    <property type="project" value="UniProtKB-UniRule"/>
</dbReference>
<keyword evidence="2 6" id="KW-0479">Metal-binding</keyword>
<dbReference type="InterPro" id="IPR006564">
    <property type="entry name" value="Znf_PMZ"/>
</dbReference>
<dbReference type="PANTHER" id="PTHR31669">
    <property type="entry name" value="PROTEIN FAR1-RELATED SEQUENCE 10-RELATED"/>
    <property type="match status" value="1"/>
</dbReference>
<name>B8AWK8_ORYSI</name>
<dbReference type="SMART" id="SM00575">
    <property type="entry name" value="ZnF_PMZ"/>
    <property type="match status" value="1"/>
</dbReference>
<evidence type="ECO:0000256" key="2">
    <source>
        <dbReference type="ARBA" id="ARBA00022723"/>
    </source>
</evidence>
<dbReference type="Pfam" id="PF04434">
    <property type="entry name" value="SWIM"/>
    <property type="match status" value="1"/>
</dbReference>
<keyword evidence="6" id="KW-0539">Nucleus</keyword>
<protein>
    <recommendedName>
        <fullName evidence="6">Protein FAR1-RELATED SEQUENCE</fullName>
    </recommendedName>
</protein>
<comment type="subcellular location">
    <subcellularLocation>
        <location evidence="6">Nucleus</location>
    </subcellularLocation>
</comment>
<evidence type="ECO:0000313" key="10">
    <source>
        <dbReference type="Proteomes" id="UP000007015"/>
    </source>
</evidence>
<dbReference type="InterPro" id="IPR031052">
    <property type="entry name" value="FHY3/FAR1"/>
</dbReference>
<sequence length="943" mass="107443">MAQILLTSSSINPANSPTNGTLRGSSSASAAAAASASVAGAAVRHRAPFLAAAIKRSPRDIYRTATRPPEPLTSSPPGDPDLARLFVGLARSIRSVRAFFGHMEDNDDRASAEITTDQENHLKDALIQVFAATSEHQEGEGEGAEVVQDEEIGEGVEGVRDEEIGDINSKPDKPYVGMEFRDKDEAKNYYDDYARKWGFITKISSCRRSQITKQYNRYEFACHSERSSRESGASAGSRSRRSSRVLKTGCKARMVVVKRDEKWVVTIVDLDHNHPPLNPSALMSLKPHRLIKDEDHDLLEFLRTNKIPTQRIMSVLCDLYGSMQNIPLARKDVSNLRATMRPEAEGTCTDMAATIKYFQESQADDPSFFYSMELDSESKITSVFWVDGVSREAYREFGDCVFFNTKYITTKYCLPFAPIIGMNNHGQTVLFGCVLLKAEIEETFEWVFQTFLKAMDGKVPKSIMTDQDEAMENAIANVLPNTSHRRCSWYIWRNAKFKLGVLPSRLEGFEDDLRHCIDESFNVEEFERRWAAVLDRYNLASNKYMQDLYEIREKWVPCYFMDCFFPFMSITQQSEVMEALFKDFVHPGDIIQNFIVQYEKLVQSCLDRDDKQLFLTVKTDANLWSKFPMEEQASKFYTRAIFERFQEHLKNTTMYNVVCEATPYSYLVQNVFGDQSQNRRYVVHCKLEDETFTCVCKQYEREGLLCEHILKVMTHRNVNLIPDKYLFRRWTLKGSDSAATRSHVPLNMAEASTRKMRYSTICKKSVCMASEACRTQEGYNLALRSIEELTDKLAAINLTRQDQHLPRPNICDKNGKGITMGESNTIAEKVLSESCLKDPTKIRPAAFDNNSESARKRNKVMKAVQDLRSPFQGRNIKIQWIPREMNKMADNLAKSARELSSQSQMAFDCSNISHICHNSGCPTRRGLLLTPNEDVTIAHALCF</sequence>
<dbReference type="AlphaFoldDB" id="B8AWK8"/>
<dbReference type="STRING" id="39946.B8AWK8"/>
<dbReference type="OMA" id="CMASEAC"/>
<comment type="function">
    <text evidence="6">Putative transcription activator involved in regulating light control of development.</text>
</comment>
<evidence type="ECO:0000313" key="9">
    <source>
        <dbReference type="EMBL" id="EEC78969.1"/>
    </source>
</evidence>
<dbReference type="GO" id="GO:0003676">
    <property type="term" value="F:nucleic acid binding"/>
    <property type="evidence" value="ECO:0007669"/>
    <property type="project" value="InterPro"/>
</dbReference>
<dbReference type="Pfam" id="PF03101">
    <property type="entry name" value="FAR1"/>
    <property type="match status" value="1"/>
</dbReference>